<evidence type="ECO:0000313" key="2">
    <source>
        <dbReference type="Proteomes" id="UP000765509"/>
    </source>
</evidence>
<comment type="caution">
    <text evidence="1">The sequence shown here is derived from an EMBL/GenBank/DDBJ whole genome shotgun (WGS) entry which is preliminary data.</text>
</comment>
<proteinExistence type="predicted"/>
<name>A0A9Q3J687_9BASI</name>
<accession>A0A9Q3J687</accession>
<dbReference type="PANTHER" id="PTHR11439:SF486">
    <property type="entry name" value="RLK (RECEPTOR-LIKE KINASE) PROTEIN, PUTATIVE-RELATED"/>
    <property type="match status" value="1"/>
</dbReference>
<dbReference type="EMBL" id="AVOT02064793">
    <property type="protein sequence ID" value="MBW0557085.1"/>
    <property type="molecule type" value="Genomic_DNA"/>
</dbReference>
<keyword evidence="2" id="KW-1185">Reference proteome</keyword>
<dbReference type="InterPro" id="IPR043502">
    <property type="entry name" value="DNA/RNA_pol_sf"/>
</dbReference>
<dbReference type="CDD" id="cd09272">
    <property type="entry name" value="RNase_HI_RT_Ty1"/>
    <property type="match status" value="1"/>
</dbReference>
<dbReference type="Proteomes" id="UP000765509">
    <property type="component" value="Unassembled WGS sequence"/>
</dbReference>
<dbReference type="SUPFAM" id="SSF56672">
    <property type="entry name" value="DNA/RNA polymerases"/>
    <property type="match status" value="1"/>
</dbReference>
<protein>
    <recommendedName>
        <fullName evidence="3">Reverse transcriptase Ty1/copia-type domain-containing protein</fullName>
    </recommendedName>
</protein>
<sequence>MTSTQADDSLYSNTEKTMFLHVHVDDGFLIGKSEEEILRFLKLLHIQLKLKYQKIPTQHLGYHLMWFPDESVQLIDEPINITAFQQAIGSLNYLVQHTRPDILFTVNSLSRYANHPTEKHWVALKHLLQYLKGSLDLCLHYFNSNDKEGLAGWPDADYANDRSDQKSVSGNLVAYHGNPVSLKSKKKSVVAQSTTEAKFISMNLCAKQLHWMTYLLADLGQETTKLTVCNDNSGAVTISNQASLNPNTKHIEMSFQYVRDMVVKKLIKLKQVGTADMIADVLTKPMGIKKTQDVFRQLHLKNQGGVLRSKE</sequence>
<organism evidence="1 2">
    <name type="scientific">Austropuccinia psidii MF-1</name>
    <dbReference type="NCBI Taxonomy" id="1389203"/>
    <lineage>
        <taxon>Eukaryota</taxon>
        <taxon>Fungi</taxon>
        <taxon>Dikarya</taxon>
        <taxon>Basidiomycota</taxon>
        <taxon>Pucciniomycotina</taxon>
        <taxon>Pucciniomycetes</taxon>
        <taxon>Pucciniales</taxon>
        <taxon>Sphaerophragmiaceae</taxon>
        <taxon>Austropuccinia</taxon>
    </lineage>
</organism>
<evidence type="ECO:0000313" key="1">
    <source>
        <dbReference type="EMBL" id="MBW0557085.1"/>
    </source>
</evidence>
<dbReference type="OrthoDB" id="3344688at2759"/>
<dbReference type="PANTHER" id="PTHR11439">
    <property type="entry name" value="GAG-POL-RELATED RETROTRANSPOSON"/>
    <property type="match status" value="1"/>
</dbReference>
<evidence type="ECO:0008006" key="3">
    <source>
        <dbReference type="Google" id="ProtNLM"/>
    </source>
</evidence>
<dbReference type="AlphaFoldDB" id="A0A9Q3J687"/>
<gene>
    <name evidence="1" type="ORF">O181_096800</name>
</gene>
<reference evidence="1" key="1">
    <citation type="submission" date="2021-03" db="EMBL/GenBank/DDBJ databases">
        <title>Draft genome sequence of rust myrtle Austropuccinia psidii MF-1, a brazilian biotype.</title>
        <authorList>
            <person name="Quecine M.C."/>
            <person name="Pachon D.M.R."/>
            <person name="Bonatelli M.L."/>
            <person name="Correr F.H."/>
            <person name="Franceschini L.M."/>
            <person name="Leite T.F."/>
            <person name="Margarido G.R.A."/>
            <person name="Almeida C.A."/>
            <person name="Ferrarezi J.A."/>
            <person name="Labate C.A."/>
        </authorList>
    </citation>
    <scope>NUCLEOTIDE SEQUENCE</scope>
    <source>
        <strain evidence="1">MF-1</strain>
    </source>
</reference>